<keyword evidence="4" id="KW-1185">Reference proteome</keyword>
<dbReference type="PANTHER" id="PTHR30290">
    <property type="entry name" value="PERIPLASMIC BINDING COMPONENT OF ABC TRANSPORTER"/>
    <property type="match status" value="1"/>
</dbReference>
<dbReference type="RefSeq" id="WP_015401033.1">
    <property type="nucleotide sequence ID" value="NC_020302.1"/>
</dbReference>
<dbReference type="InterPro" id="IPR000914">
    <property type="entry name" value="SBP_5_dom"/>
</dbReference>
<dbReference type="eggNOG" id="COG4166">
    <property type="taxonomic scope" value="Bacteria"/>
</dbReference>
<dbReference type="Gene3D" id="3.40.190.10">
    <property type="entry name" value="Periplasmic binding protein-like II"/>
    <property type="match status" value="1"/>
</dbReference>
<dbReference type="HOGENOM" id="CLU_017028_11_2_11"/>
<dbReference type="InterPro" id="IPR039424">
    <property type="entry name" value="SBP_5"/>
</dbReference>
<evidence type="ECO:0000313" key="3">
    <source>
        <dbReference type="EMBL" id="AGF72614.1"/>
    </source>
</evidence>
<feature type="compositionally biased region" description="Basic residues" evidence="1">
    <location>
        <begin position="15"/>
        <end position="30"/>
    </location>
</feature>
<protein>
    <submittedName>
        <fullName evidence="3">Dipeptide-binding protein DciAE</fullName>
    </submittedName>
</protein>
<accession>M1MY03</accession>
<feature type="domain" description="Solute-binding protein family 5" evidence="2">
    <location>
        <begin position="128"/>
        <end position="490"/>
    </location>
</feature>
<organism evidence="3 4">
    <name type="scientific">Corynebacterium halotolerans YIM 70093 = DSM 44683</name>
    <dbReference type="NCBI Taxonomy" id="1121362"/>
    <lineage>
        <taxon>Bacteria</taxon>
        <taxon>Bacillati</taxon>
        <taxon>Actinomycetota</taxon>
        <taxon>Actinomycetes</taxon>
        <taxon>Mycobacteriales</taxon>
        <taxon>Corynebacteriaceae</taxon>
        <taxon>Corynebacterium</taxon>
    </lineage>
</organism>
<dbReference type="Proteomes" id="UP000011723">
    <property type="component" value="Chromosome"/>
</dbReference>
<dbReference type="GO" id="GO:1904680">
    <property type="term" value="F:peptide transmembrane transporter activity"/>
    <property type="evidence" value="ECO:0007669"/>
    <property type="project" value="TreeGrafter"/>
</dbReference>
<gene>
    <name evidence="3" type="ORF">A605_08060</name>
</gene>
<proteinExistence type="predicted"/>
<dbReference type="KEGG" id="chn:A605_08060"/>
<dbReference type="Gene3D" id="3.10.105.10">
    <property type="entry name" value="Dipeptide-binding Protein, Domain 3"/>
    <property type="match status" value="1"/>
</dbReference>
<evidence type="ECO:0000256" key="1">
    <source>
        <dbReference type="SAM" id="MobiDB-lite"/>
    </source>
</evidence>
<name>M1MY03_9CORY</name>
<dbReference type="PANTHER" id="PTHR30290:SF65">
    <property type="entry name" value="MONOACYL PHOSPHATIDYLINOSITOL TETRAMANNOSIDE-BINDING PROTEIN LPQW-RELATED"/>
    <property type="match status" value="1"/>
</dbReference>
<dbReference type="SUPFAM" id="SSF53850">
    <property type="entry name" value="Periplasmic binding protein-like II"/>
    <property type="match status" value="1"/>
</dbReference>
<sequence>MTSTASGIPGIGPGRRSRGRRDHGHHHRPGLRAGRAVLAVLTALTLITLTACSTGPEEPSATKTAEHFGYLVNAPLETANAASNLGVSTNAQLLSGRLYPAVFVSGPAGQMIPNTDLVQTQVLPGANRQVIYTLTEQARYSDGTPITCTDFLLHYKAGVMEDLFGSHLPLTHQIERMDCLPGDKRFTVVFEEGEGGRWRHLFGPGTVLPSHVIARQVGLSEEELVTALQNEDYATLQEFAPIWRDGFSLREFNPELQVSSGPFIIDGVGEHGEVSLVRNENYFGDQANLRRLVMWPRGTDAAELADEGTLRVADVPDATPEWVNRDDPMNPYEIESGVGDLTDFLLLGDAGVFSYPGARQAFAACVDQQAVAAASSRVSGVEVPAVGVHSVTHDDPVRYQLADITDPHLAVDLERARALAGTTVRIGYVGPNERKAAMVEAIRASCEPAGITVVDASTEGDALGDLTRVTVGQWGQQQVQQGPLDAVLMAVDPMAEADTASARATTVEELRATETELWERVPSIPLAAQPRTFVIDREVGNVVVYTGLAGIGWNMDRWQVSSEDNGAARDPEATE</sequence>
<feature type="region of interest" description="Disordered" evidence="1">
    <location>
        <begin position="1"/>
        <end position="31"/>
    </location>
</feature>
<dbReference type="Pfam" id="PF00496">
    <property type="entry name" value="SBP_bac_5"/>
    <property type="match status" value="1"/>
</dbReference>
<dbReference type="STRING" id="1121362.A605_08060"/>
<dbReference type="AlphaFoldDB" id="M1MY03"/>
<evidence type="ECO:0000313" key="4">
    <source>
        <dbReference type="Proteomes" id="UP000011723"/>
    </source>
</evidence>
<dbReference type="EMBL" id="CP003697">
    <property type="protein sequence ID" value="AGF72614.1"/>
    <property type="molecule type" value="Genomic_DNA"/>
</dbReference>
<dbReference type="PATRIC" id="fig|1121362.3.peg.1628"/>
<dbReference type="GO" id="GO:0015833">
    <property type="term" value="P:peptide transport"/>
    <property type="evidence" value="ECO:0007669"/>
    <property type="project" value="TreeGrafter"/>
</dbReference>
<dbReference type="Gene3D" id="3.90.76.10">
    <property type="entry name" value="Dipeptide-binding Protein, Domain 1"/>
    <property type="match status" value="1"/>
</dbReference>
<evidence type="ECO:0000259" key="2">
    <source>
        <dbReference type="Pfam" id="PF00496"/>
    </source>
</evidence>
<reference evidence="3 4" key="1">
    <citation type="journal article" date="2012" name="Stand. Genomic Sci.">
        <title>Genome sequence of the halotolerant bacterium Corynebacterium halotolerans type strain YIM 70093(T) (= DSM 44683(T)).</title>
        <authorList>
            <person name="Ruckert C."/>
            <person name="Albersmeier A."/>
            <person name="Al-Dilaimi A."/>
            <person name="Niehaus K."/>
            <person name="Szczepanowski R."/>
            <person name="Kalinowski J."/>
        </authorList>
    </citation>
    <scope>NUCLEOTIDE SEQUENCE [LARGE SCALE GENOMIC DNA]</scope>
    <source>
        <strain evidence="3">YIM 70093</strain>
    </source>
</reference>